<dbReference type="RefSeq" id="WP_092237922.1">
    <property type="nucleotide sequence ID" value="NZ_FNLL01000016.1"/>
</dbReference>
<dbReference type="InterPro" id="IPR002201">
    <property type="entry name" value="Glyco_trans_9"/>
</dbReference>
<gene>
    <name evidence="3" type="ORF">SAMN04487931_11650</name>
</gene>
<dbReference type="EMBL" id="FNLL01000016">
    <property type="protein sequence ID" value="SDU60623.1"/>
    <property type="molecule type" value="Genomic_DNA"/>
</dbReference>
<evidence type="ECO:0000313" key="4">
    <source>
        <dbReference type="Proteomes" id="UP000199608"/>
    </source>
</evidence>
<evidence type="ECO:0000256" key="2">
    <source>
        <dbReference type="ARBA" id="ARBA00022679"/>
    </source>
</evidence>
<dbReference type="PANTHER" id="PTHR30160">
    <property type="entry name" value="TETRAACYLDISACCHARIDE 4'-KINASE-RELATED"/>
    <property type="match status" value="1"/>
</dbReference>
<dbReference type="SUPFAM" id="SSF53756">
    <property type="entry name" value="UDP-Glycosyltransferase/glycogen phosphorylase"/>
    <property type="match status" value="1"/>
</dbReference>
<keyword evidence="4" id="KW-1185">Reference proteome</keyword>
<dbReference type="GO" id="GO:0009244">
    <property type="term" value="P:lipopolysaccharide core region biosynthetic process"/>
    <property type="evidence" value="ECO:0007669"/>
    <property type="project" value="TreeGrafter"/>
</dbReference>
<keyword evidence="1" id="KW-0328">Glycosyltransferase</keyword>
<dbReference type="Pfam" id="PF01075">
    <property type="entry name" value="Glyco_transf_9"/>
    <property type="match status" value="1"/>
</dbReference>
<reference evidence="4" key="1">
    <citation type="submission" date="2016-10" db="EMBL/GenBank/DDBJ databases">
        <authorList>
            <person name="Varghese N."/>
            <person name="Submissions S."/>
        </authorList>
    </citation>
    <scope>NUCLEOTIDE SEQUENCE [LARGE SCALE GENOMIC DNA]</scope>
    <source>
        <strain evidence="4">DSM 3384</strain>
    </source>
</reference>
<dbReference type="InterPro" id="IPR051199">
    <property type="entry name" value="LPS_LOS_Heptosyltrfase"/>
</dbReference>
<dbReference type="GO" id="GO:0005829">
    <property type="term" value="C:cytosol"/>
    <property type="evidence" value="ECO:0007669"/>
    <property type="project" value="TreeGrafter"/>
</dbReference>
<organism evidence="3 4">
    <name type="scientific">Desulfobacula phenolica</name>
    <dbReference type="NCBI Taxonomy" id="90732"/>
    <lineage>
        <taxon>Bacteria</taxon>
        <taxon>Pseudomonadati</taxon>
        <taxon>Thermodesulfobacteriota</taxon>
        <taxon>Desulfobacteria</taxon>
        <taxon>Desulfobacterales</taxon>
        <taxon>Desulfobacteraceae</taxon>
        <taxon>Desulfobacula</taxon>
    </lineage>
</organism>
<dbReference type="GO" id="GO:0008713">
    <property type="term" value="F:ADP-heptose-lipopolysaccharide heptosyltransferase activity"/>
    <property type="evidence" value="ECO:0007669"/>
    <property type="project" value="TreeGrafter"/>
</dbReference>
<evidence type="ECO:0000256" key="1">
    <source>
        <dbReference type="ARBA" id="ARBA00022676"/>
    </source>
</evidence>
<dbReference type="Proteomes" id="UP000199608">
    <property type="component" value="Unassembled WGS sequence"/>
</dbReference>
<dbReference type="AlphaFoldDB" id="A0A1H2JWG3"/>
<name>A0A1H2JWG3_9BACT</name>
<accession>A0A1H2JWG3</accession>
<sequence>MIHSIQIIKQIDRILGPVLLKIFPRALKRKKKSPHPNKILIIRPGGMGDAILLLPVLKAVSKKIKPAKIDILCEHRNQEIFHAVQFVNNTLSYKNPTDLISVFRKQYDIIIDTEQSHFLTAIITRLLKADLKSGFHVNGRQKMYTISMPYRHDIYEADSFWNLIAKTLDFKESFLWDFPYFKQLKNNFISDISFEKYICVFPGASIDERLWPEKSWAKVIDRLTQSGWKCVLLGSHKEINQCRTIIKYCKTRDIINLCSQLTILETTLVLKKSSLLISTDSGILHLGVLNDVSTVSLFGPGIEAKWAPKGHNHLVINKNLDCSPCTKFGTTPPCGNFKLCMLKITPMDVINKAKKLITLNE</sequence>
<dbReference type="PANTHER" id="PTHR30160:SF7">
    <property type="entry name" value="ADP-HEPTOSE--LPS HEPTOSYLTRANSFERASE 2"/>
    <property type="match status" value="1"/>
</dbReference>
<evidence type="ECO:0000313" key="3">
    <source>
        <dbReference type="EMBL" id="SDU60623.1"/>
    </source>
</evidence>
<proteinExistence type="predicted"/>
<keyword evidence="2 3" id="KW-0808">Transferase</keyword>
<protein>
    <submittedName>
        <fullName evidence="3">ADP-heptose:LPS heptosyltransferase</fullName>
    </submittedName>
</protein>
<dbReference type="Gene3D" id="3.40.50.2000">
    <property type="entry name" value="Glycogen Phosphorylase B"/>
    <property type="match status" value="2"/>
</dbReference>
<dbReference type="CDD" id="cd03789">
    <property type="entry name" value="GT9_LPS_heptosyltransferase"/>
    <property type="match status" value="1"/>
</dbReference>